<feature type="region of interest" description="Disordered" evidence="1">
    <location>
        <begin position="69"/>
        <end position="94"/>
    </location>
</feature>
<protein>
    <submittedName>
        <fullName evidence="3">Uncharacterized protein</fullName>
    </submittedName>
</protein>
<dbReference type="AlphaFoldDB" id="A0A1E3IEJ8"/>
<feature type="region of interest" description="Disordered" evidence="1">
    <location>
        <begin position="345"/>
        <end position="381"/>
    </location>
</feature>
<evidence type="ECO:0000256" key="2">
    <source>
        <dbReference type="SAM" id="SignalP"/>
    </source>
</evidence>
<keyword evidence="4" id="KW-1185">Reference proteome</keyword>
<evidence type="ECO:0000313" key="4">
    <source>
        <dbReference type="Proteomes" id="UP000094043"/>
    </source>
</evidence>
<sequence>MTMFKVKSGLIVPSLMLVAAFLAEPIYAVNQGDKGSALYFAKRLAQQESPVVSTNGVMAAKSILARDDMSSIPTTSQTTSNSDKITAAPSSASTNNMPLASSLATLANPYGSCISSGGGCAAFLSSISKCSDDACACGLSFPAQQCAQCMASQDAVDVYNAYLKSCVNVGLAKPTSTVMVEVSNRPDVSSSKVVAVQTDGVSGSVNSTGSGGSASRTATGVTKSTGLDGVMALATDSTSGAAGSTASSTLSDTATNSKKPVPTSGSTNMALDSAHQFFKTDVNTTCTNKCQQWQKLAQTCTDDNCICTSDGLSAASSCSSCIGSSQASDKDKMRAYASYRSNCTLPASGSESDTSTSSGGLGFSTSHTSSTKTNPFGTGPTPVNTVGAVEANGEATTVLLHSAAARRVGLPLRDSLVGVLVTLVALTAGLII</sequence>
<proteinExistence type="predicted"/>
<evidence type="ECO:0000256" key="1">
    <source>
        <dbReference type="SAM" id="MobiDB-lite"/>
    </source>
</evidence>
<dbReference type="GeneID" id="91087949"/>
<feature type="compositionally biased region" description="Low complexity" evidence="1">
    <location>
        <begin position="238"/>
        <end position="255"/>
    </location>
</feature>
<feature type="compositionally biased region" description="Polar residues" evidence="1">
    <location>
        <begin position="372"/>
        <end position="381"/>
    </location>
</feature>
<accession>A0A1E3IEJ8</accession>
<feature type="compositionally biased region" description="Low complexity" evidence="1">
    <location>
        <begin position="348"/>
        <end position="371"/>
    </location>
</feature>
<keyword evidence="2" id="KW-0732">Signal</keyword>
<dbReference type="RefSeq" id="XP_066069228.1">
    <property type="nucleotide sequence ID" value="XM_066213131.1"/>
</dbReference>
<evidence type="ECO:0000313" key="3">
    <source>
        <dbReference type="EMBL" id="WVN88528.1"/>
    </source>
</evidence>
<name>A0A1E3IEJ8_9TREE</name>
<dbReference type="KEGG" id="cdep:91087949"/>
<reference evidence="3" key="1">
    <citation type="submission" date="2016-06" db="EMBL/GenBank/DDBJ databases">
        <authorList>
            <person name="Cuomo C."/>
            <person name="Litvintseva A."/>
            <person name="Heitman J."/>
            <person name="Chen Y."/>
            <person name="Sun S."/>
            <person name="Springer D."/>
            <person name="Dromer F."/>
            <person name="Young S."/>
            <person name="Zeng Q."/>
            <person name="Chapman S."/>
            <person name="Gujja S."/>
            <person name="Saif S."/>
            <person name="Birren B."/>
        </authorList>
    </citation>
    <scope>NUCLEOTIDE SEQUENCE</scope>
    <source>
        <strain evidence="3">CBS 7841</strain>
    </source>
</reference>
<feature type="chain" id="PRO_5043433507" evidence="2">
    <location>
        <begin position="29"/>
        <end position="432"/>
    </location>
</feature>
<gene>
    <name evidence="3" type="ORF">L203_103739</name>
</gene>
<dbReference type="Proteomes" id="UP000094043">
    <property type="component" value="Chromosome 4"/>
</dbReference>
<feature type="region of interest" description="Disordered" evidence="1">
    <location>
        <begin position="238"/>
        <end position="265"/>
    </location>
</feature>
<organism evidence="3 4">
    <name type="scientific">Cryptococcus depauperatus CBS 7841</name>
    <dbReference type="NCBI Taxonomy" id="1295531"/>
    <lineage>
        <taxon>Eukaryota</taxon>
        <taxon>Fungi</taxon>
        <taxon>Dikarya</taxon>
        <taxon>Basidiomycota</taxon>
        <taxon>Agaricomycotina</taxon>
        <taxon>Tremellomycetes</taxon>
        <taxon>Tremellales</taxon>
        <taxon>Cryptococcaceae</taxon>
        <taxon>Cryptococcus</taxon>
    </lineage>
</organism>
<reference evidence="3" key="2">
    <citation type="journal article" date="2022" name="Elife">
        <title>Obligate sexual reproduction of a homothallic fungus closely related to the Cryptococcus pathogenic species complex.</title>
        <authorList>
            <person name="Passer A.R."/>
            <person name="Clancey S.A."/>
            <person name="Shea T."/>
            <person name="David-Palma M."/>
            <person name="Averette A.F."/>
            <person name="Boekhout T."/>
            <person name="Porcel B.M."/>
            <person name="Nowrousian M."/>
            <person name="Cuomo C.A."/>
            <person name="Sun S."/>
            <person name="Heitman J."/>
            <person name="Coelho M.A."/>
        </authorList>
    </citation>
    <scope>NUCLEOTIDE SEQUENCE</scope>
    <source>
        <strain evidence="3">CBS 7841</strain>
    </source>
</reference>
<feature type="compositionally biased region" description="Polar residues" evidence="1">
    <location>
        <begin position="71"/>
        <end position="94"/>
    </location>
</feature>
<dbReference type="VEuPathDB" id="FungiDB:L203_03763"/>
<feature type="signal peptide" evidence="2">
    <location>
        <begin position="1"/>
        <end position="28"/>
    </location>
</feature>
<dbReference type="OrthoDB" id="2576380at2759"/>
<reference evidence="3" key="3">
    <citation type="submission" date="2024-01" db="EMBL/GenBank/DDBJ databases">
        <authorList>
            <person name="Coelho M.A."/>
            <person name="David-Palma M."/>
            <person name="Shea T."/>
            <person name="Sun S."/>
            <person name="Cuomo C.A."/>
            <person name="Heitman J."/>
        </authorList>
    </citation>
    <scope>NUCLEOTIDE SEQUENCE</scope>
    <source>
        <strain evidence="3">CBS 7841</strain>
    </source>
</reference>
<dbReference type="EMBL" id="CP143787">
    <property type="protein sequence ID" value="WVN88528.1"/>
    <property type="molecule type" value="Genomic_DNA"/>
</dbReference>